<proteinExistence type="predicted"/>
<dbReference type="AlphaFoldDB" id="A0A6P5YKS0"/>
<dbReference type="PANTHER" id="PTHR33622">
    <property type="entry name" value="OS03G0724500 PROTEIN"/>
    <property type="match status" value="1"/>
</dbReference>
<protein>
    <submittedName>
        <fullName evidence="2">Uncharacterized protein LOC111292795</fullName>
    </submittedName>
</protein>
<keyword evidence="1" id="KW-1185">Reference proteome</keyword>
<accession>A0A6P5YKS0</accession>
<gene>
    <name evidence="2" type="primary">LOC111292795</name>
</gene>
<dbReference type="RefSeq" id="XP_022741114.1">
    <property type="nucleotide sequence ID" value="XM_022885379.1"/>
</dbReference>
<evidence type="ECO:0000313" key="2">
    <source>
        <dbReference type="RefSeq" id="XP_022741114.1"/>
    </source>
</evidence>
<dbReference type="OrthoDB" id="631057at2759"/>
<dbReference type="Proteomes" id="UP000515121">
    <property type="component" value="Unplaced"/>
</dbReference>
<dbReference type="KEGG" id="dzi:111292795"/>
<sequence length="104" mass="12098">MKETKSNLCQDYGGASEALARMESEKNQAEIQTPTSSCQRVKSDKNAGFVANMRDQFSEFIHAPIDEHKACFIETFRKAIDDWDWHRIDTFDNFTILFPFQKKD</sequence>
<reference evidence="2" key="1">
    <citation type="submission" date="2025-08" db="UniProtKB">
        <authorList>
            <consortium name="RefSeq"/>
        </authorList>
    </citation>
    <scope>IDENTIFICATION</scope>
    <source>
        <tissue evidence="2">Fruit stalk</tissue>
    </source>
</reference>
<dbReference type="PANTHER" id="PTHR33622:SF10">
    <property type="entry name" value="MARKER FOR OXIDATIVE STRESS RESPONSE PROTEIN"/>
    <property type="match status" value="1"/>
</dbReference>
<name>A0A6P5YKS0_DURZI</name>
<organism evidence="1 2">
    <name type="scientific">Durio zibethinus</name>
    <name type="common">Durian</name>
    <dbReference type="NCBI Taxonomy" id="66656"/>
    <lineage>
        <taxon>Eukaryota</taxon>
        <taxon>Viridiplantae</taxon>
        <taxon>Streptophyta</taxon>
        <taxon>Embryophyta</taxon>
        <taxon>Tracheophyta</taxon>
        <taxon>Spermatophyta</taxon>
        <taxon>Magnoliopsida</taxon>
        <taxon>eudicotyledons</taxon>
        <taxon>Gunneridae</taxon>
        <taxon>Pentapetalae</taxon>
        <taxon>rosids</taxon>
        <taxon>malvids</taxon>
        <taxon>Malvales</taxon>
        <taxon>Malvaceae</taxon>
        <taxon>Helicteroideae</taxon>
        <taxon>Durio</taxon>
    </lineage>
</organism>
<evidence type="ECO:0000313" key="1">
    <source>
        <dbReference type="Proteomes" id="UP000515121"/>
    </source>
</evidence>
<dbReference type="GeneID" id="111292795"/>